<evidence type="ECO:0008006" key="3">
    <source>
        <dbReference type="Google" id="ProtNLM"/>
    </source>
</evidence>
<dbReference type="InterPro" id="IPR003673">
    <property type="entry name" value="CoA-Trfase_fam_III"/>
</dbReference>
<dbReference type="GO" id="GO:0008410">
    <property type="term" value="F:CoA-transferase activity"/>
    <property type="evidence" value="ECO:0007669"/>
    <property type="project" value="TreeGrafter"/>
</dbReference>
<dbReference type="InterPro" id="IPR044855">
    <property type="entry name" value="CoA-Trfase_III_dom3_sf"/>
</dbReference>
<evidence type="ECO:0000313" key="2">
    <source>
        <dbReference type="EMBL" id="SVC67635.1"/>
    </source>
</evidence>
<name>A0A382P4U6_9ZZZZ</name>
<evidence type="ECO:0000256" key="1">
    <source>
        <dbReference type="ARBA" id="ARBA00022679"/>
    </source>
</evidence>
<protein>
    <recommendedName>
        <fullName evidence="3">Formyl-CoA transferase</fullName>
    </recommendedName>
</protein>
<dbReference type="SUPFAM" id="SSF89796">
    <property type="entry name" value="CoA-transferase family III (CaiB/BaiF)"/>
    <property type="match status" value="1"/>
</dbReference>
<organism evidence="2">
    <name type="scientific">marine metagenome</name>
    <dbReference type="NCBI Taxonomy" id="408172"/>
    <lineage>
        <taxon>unclassified sequences</taxon>
        <taxon>metagenomes</taxon>
        <taxon>ecological metagenomes</taxon>
    </lineage>
</organism>
<sequence length="212" mass="23795">RNRTVKGQFIDLAQYESTVSLLGTSILEYTANGKLPDRPGNRSQNMAPHNVYRCKGMDRWCAIAVSTEEEWQNLKKGLGELEWMNQPKFATFNQRKANEEELDEGISNWTSDKDAYEVMNLLQSHGVPAGVVQDTEDLLKRDKSFTDTHVIDMPHPEIDSMKVHGETISMSGVTPKVDRAPLLGEHTEYILGDLLGVAESKIDDLYVSGVLK</sequence>
<dbReference type="PANTHER" id="PTHR48207:SF3">
    <property type="entry name" value="SUCCINATE--HYDROXYMETHYLGLUTARATE COA-TRANSFERASE"/>
    <property type="match status" value="1"/>
</dbReference>
<dbReference type="AlphaFoldDB" id="A0A382P4U6"/>
<feature type="non-terminal residue" evidence="2">
    <location>
        <position position="1"/>
    </location>
</feature>
<dbReference type="PANTHER" id="PTHR48207">
    <property type="entry name" value="SUCCINATE--HYDROXYMETHYLGLUTARATE COA-TRANSFERASE"/>
    <property type="match status" value="1"/>
</dbReference>
<dbReference type="Gene3D" id="3.40.50.10540">
    <property type="entry name" value="Crotonobetainyl-coa:carnitine coa-transferase, domain 1"/>
    <property type="match status" value="1"/>
</dbReference>
<dbReference type="InterPro" id="IPR050483">
    <property type="entry name" value="CoA-transferase_III_domain"/>
</dbReference>
<reference evidence="2" key="1">
    <citation type="submission" date="2018-05" db="EMBL/GenBank/DDBJ databases">
        <authorList>
            <person name="Lanie J.A."/>
            <person name="Ng W.-L."/>
            <person name="Kazmierczak K.M."/>
            <person name="Andrzejewski T.M."/>
            <person name="Davidsen T.M."/>
            <person name="Wayne K.J."/>
            <person name="Tettelin H."/>
            <person name="Glass J.I."/>
            <person name="Rusch D."/>
            <person name="Podicherti R."/>
            <person name="Tsui H.-C.T."/>
            <person name="Winkler M.E."/>
        </authorList>
    </citation>
    <scope>NUCLEOTIDE SEQUENCE</scope>
</reference>
<keyword evidence="1" id="KW-0808">Transferase</keyword>
<dbReference type="Gene3D" id="3.30.1540.10">
    <property type="entry name" value="formyl-coa transferase, domain 3"/>
    <property type="match status" value="1"/>
</dbReference>
<dbReference type="Pfam" id="PF02515">
    <property type="entry name" value="CoA_transf_3"/>
    <property type="match status" value="1"/>
</dbReference>
<proteinExistence type="predicted"/>
<gene>
    <name evidence="2" type="ORF">METZ01_LOCUS320489</name>
</gene>
<dbReference type="InterPro" id="IPR023606">
    <property type="entry name" value="CoA-Trfase_III_dom_1_sf"/>
</dbReference>
<dbReference type="EMBL" id="UINC01104468">
    <property type="protein sequence ID" value="SVC67635.1"/>
    <property type="molecule type" value="Genomic_DNA"/>
</dbReference>
<accession>A0A382P4U6</accession>